<proteinExistence type="predicted"/>
<feature type="region of interest" description="Disordered" evidence="5">
    <location>
        <begin position="205"/>
        <end position="231"/>
    </location>
</feature>
<sequence length="493" mass="55872">MVSRAIFLESILSFISLFLVIPNVQTTPLLPVASEERQTSILEEIKQRLEEQKLLQERRQEQIRSLQKQIKFLEAEIRSESSASSEERTNQDSEEFPEHRLDYLEVITKHQLPTTCDHLKRLGHKTSGHYEIDPDGLHGSHDPVLVYCDLEKGLTVIDHNQEQPVIHSCNHFGCTSASIPYQAPLGQMTSLMQLSSHCSQHLNVPQDKDSSGYWEDQEGTKEPFSPAETLDGSTRKRIPLHMLPINVLYVNHTSDGVNHLRDHQVGPLICRGKRSIIGRGLKSEEKSSSFAGQTNSSNQSKEAPLPEYNSCLSLYQNGVRDPGYHWIKTKGGIFRLVFCDMRFILMDSPEGTLSQVTVGPRAATMPVHFHAIRQHTFNSIEKMIPYDNFYTQDPNFDLKVGWFLAPVDGYYRFYFQTINIGTTFAHGSEAYLVRNYNAINGAITTTQPWAVGVTQAVMHLKANDKVYMRHFHGGIFSNQHALTFFTGSLLDPV</sequence>
<feature type="domain" description="C1q" evidence="7">
    <location>
        <begin position="362"/>
        <end position="493"/>
    </location>
</feature>
<keyword evidence="2" id="KW-0964">Secreted</keyword>
<feature type="compositionally biased region" description="Polar residues" evidence="5">
    <location>
        <begin position="288"/>
        <end position="301"/>
    </location>
</feature>
<dbReference type="SUPFAM" id="SSF56496">
    <property type="entry name" value="Fibrinogen C-terminal domain-like"/>
    <property type="match status" value="1"/>
</dbReference>
<dbReference type="InterPro" id="IPR036056">
    <property type="entry name" value="Fibrinogen-like_C"/>
</dbReference>
<dbReference type="Proteomes" id="UP000678499">
    <property type="component" value="Unassembled WGS sequence"/>
</dbReference>
<dbReference type="PROSITE" id="PS51406">
    <property type="entry name" value="FIBRINOGEN_C_2"/>
    <property type="match status" value="1"/>
</dbReference>
<dbReference type="PANTHER" id="PTHR22923">
    <property type="entry name" value="CEREBELLIN-RELATED"/>
    <property type="match status" value="1"/>
</dbReference>
<accession>A0A7R9BU76</accession>
<dbReference type="Pfam" id="PF00386">
    <property type="entry name" value="C1q"/>
    <property type="match status" value="1"/>
</dbReference>
<gene>
    <name evidence="9" type="ORF">NMOB1V02_LOCUS8987</name>
</gene>
<evidence type="ECO:0000256" key="1">
    <source>
        <dbReference type="ARBA" id="ARBA00004613"/>
    </source>
</evidence>
<organism evidence="9">
    <name type="scientific">Notodromas monacha</name>
    <dbReference type="NCBI Taxonomy" id="399045"/>
    <lineage>
        <taxon>Eukaryota</taxon>
        <taxon>Metazoa</taxon>
        <taxon>Ecdysozoa</taxon>
        <taxon>Arthropoda</taxon>
        <taxon>Crustacea</taxon>
        <taxon>Oligostraca</taxon>
        <taxon>Ostracoda</taxon>
        <taxon>Podocopa</taxon>
        <taxon>Podocopida</taxon>
        <taxon>Cypridocopina</taxon>
        <taxon>Cypridoidea</taxon>
        <taxon>Cyprididae</taxon>
        <taxon>Notodromas</taxon>
    </lineage>
</organism>
<dbReference type="PROSITE" id="PS50871">
    <property type="entry name" value="C1Q"/>
    <property type="match status" value="1"/>
</dbReference>
<evidence type="ECO:0000313" key="10">
    <source>
        <dbReference type="Proteomes" id="UP000678499"/>
    </source>
</evidence>
<dbReference type="EMBL" id="OA884828">
    <property type="protein sequence ID" value="CAD7281340.1"/>
    <property type="molecule type" value="Genomic_DNA"/>
</dbReference>
<dbReference type="OrthoDB" id="6359386at2759"/>
<reference evidence="9" key="1">
    <citation type="submission" date="2020-11" db="EMBL/GenBank/DDBJ databases">
        <authorList>
            <person name="Tran Van P."/>
        </authorList>
    </citation>
    <scope>NUCLEOTIDE SEQUENCE</scope>
</reference>
<dbReference type="InterPro" id="IPR002181">
    <property type="entry name" value="Fibrinogen_a/b/g_C_dom"/>
</dbReference>
<protein>
    <recommendedName>
        <fullName evidence="11">C1q domain-containing protein</fullName>
    </recommendedName>
</protein>
<dbReference type="PANTHER" id="PTHR22923:SF62">
    <property type="entry name" value="CVP18"/>
    <property type="match status" value="1"/>
</dbReference>
<feature type="chain" id="PRO_5036403006" description="C1q domain-containing protein" evidence="6">
    <location>
        <begin position="27"/>
        <end position="493"/>
    </location>
</feature>
<evidence type="ECO:0000256" key="5">
    <source>
        <dbReference type="SAM" id="MobiDB-lite"/>
    </source>
</evidence>
<dbReference type="SUPFAM" id="SSF49842">
    <property type="entry name" value="TNF-like"/>
    <property type="match status" value="1"/>
</dbReference>
<dbReference type="EMBL" id="CAJPEX010002791">
    <property type="protein sequence ID" value="CAG0921492.1"/>
    <property type="molecule type" value="Genomic_DNA"/>
</dbReference>
<keyword evidence="3 6" id="KW-0732">Signal</keyword>
<feature type="region of interest" description="Disordered" evidence="5">
    <location>
        <begin position="282"/>
        <end position="304"/>
    </location>
</feature>
<comment type="subcellular location">
    <subcellularLocation>
        <location evidence="1">Secreted</location>
    </subcellularLocation>
</comment>
<feature type="coiled-coil region" evidence="4">
    <location>
        <begin position="32"/>
        <end position="83"/>
    </location>
</feature>
<dbReference type="SMART" id="SM00110">
    <property type="entry name" value="C1Q"/>
    <property type="match status" value="1"/>
</dbReference>
<evidence type="ECO:0000256" key="4">
    <source>
        <dbReference type="SAM" id="Coils"/>
    </source>
</evidence>
<evidence type="ECO:0000259" key="7">
    <source>
        <dbReference type="PROSITE" id="PS50871"/>
    </source>
</evidence>
<dbReference type="InterPro" id="IPR008983">
    <property type="entry name" value="Tumour_necrosis_fac-like_dom"/>
</dbReference>
<evidence type="ECO:0008006" key="11">
    <source>
        <dbReference type="Google" id="ProtNLM"/>
    </source>
</evidence>
<feature type="signal peptide" evidence="6">
    <location>
        <begin position="1"/>
        <end position="26"/>
    </location>
</feature>
<dbReference type="InterPro" id="IPR001073">
    <property type="entry name" value="C1q_dom"/>
</dbReference>
<dbReference type="Gene3D" id="2.60.120.40">
    <property type="match status" value="1"/>
</dbReference>
<evidence type="ECO:0000313" key="9">
    <source>
        <dbReference type="EMBL" id="CAD7281340.1"/>
    </source>
</evidence>
<evidence type="ECO:0000256" key="2">
    <source>
        <dbReference type="ARBA" id="ARBA00022525"/>
    </source>
</evidence>
<dbReference type="InterPro" id="IPR050822">
    <property type="entry name" value="Cerebellin_Synaptic_Org"/>
</dbReference>
<evidence type="ECO:0000256" key="6">
    <source>
        <dbReference type="SAM" id="SignalP"/>
    </source>
</evidence>
<keyword evidence="4" id="KW-0175">Coiled coil</keyword>
<dbReference type="Gene3D" id="2.60.120.1000">
    <property type="match status" value="1"/>
</dbReference>
<feature type="domain" description="Fibrinogen C-terminal" evidence="8">
    <location>
        <begin position="107"/>
        <end position="159"/>
    </location>
</feature>
<evidence type="ECO:0000259" key="8">
    <source>
        <dbReference type="PROSITE" id="PS51406"/>
    </source>
</evidence>
<name>A0A7R9BU76_9CRUS</name>
<keyword evidence="10" id="KW-1185">Reference proteome</keyword>
<dbReference type="GO" id="GO:0005615">
    <property type="term" value="C:extracellular space"/>
    <property type="evidence" value="ECO:0007669"/>
    <property type="project" value="TreeGrafter"/>
</dbReference>
<evidence type="ECO:0000256" key="3">
    <source>
        <dbReference type="ARBA" id="ARBA00022729"/>
    </source>
</evidence>
<dbReference type="AlphaFoldDB" id="A0A7R9BU76"/>